<dbReference type="InterPro" id="IPR002656">
    <property type="entry name" value="Acyl_transf_3_dom"/>
</dbReference>
<reference evidence="10" key="1">
    <citation type="journal article" date="2019" name="Int. J. Syst. Evol. Microbiol.">
        <title>The Global Catalogue of Microorganisms (GCM) 10K type strain sequencing project: providing services to taxonomists for standard genome sequencing and annotation.</title>
        <authorList>
            <consortium name="The Broad Institute Genomics Platform"/>
            <consortium name="The Broad Institute Genome Sequencing Center for Infectious Disease"/>
            <person name="Wu L."/>
            <person name="Ma J."/>
        </authorList>
    </citation>
    <scope>NUCLEOTIDE SEQUENCE [LARGE SCALE GENOMIC DNA]</scope>
    <source>
        <strain evidence="10">CGMCC 1.15475</strain>
    </source>
</reference>
<evidence type="ECO:0000256" key="2">
    <source>
        <dbReference type="ARBA" id="ARBA00007400"/>
    </source>
</evidence>
<sequence>MKKEISSIYYVRIMAMLMVVLVHTTAQIFHLFEPHTVQHQAYHFLNRIIRVESSLFIMLVGIVFFYNYRTRELTKDVFKSYWKKRVSYILIPYIVWSIFYEFFNVHLGARTFDFAEAWDRLLNGKSHYQLWFIYLIVQFYLVFPLILVIVRRSAFLQKHFWLIGFLVEFVFYVVNLKFRLVETPHFFLNYFAAFSLGAWIGLHYETVSAKIRGWKIVLSGSGSLLCGIIYVSIHYRNLFGDPVSIPTPYYRLVGIIFLTLGALFFFYISEKFVTLFGRNVTGKLKYVAMYSFGYYLVHPMILYYVMLWFPTKETGLSWHAMIWLQYILAVIACYFFIWAFHRFVPLAGFIFGKLPKDAPLFWNAGESKRKTRSSEKAEA</sequence>
<feature type="transmembrane region" description="Helical" evidence="7">
    <location>
        <begin position="216"/>
        <end position="236"/>
    </location>
</feature>
<keyword evidence="9" id="KW-0808">Transferase</keyword>
<feature type="transmembrane region" description="Helical" evidence="7">
    <location>
        <begin position="86"/>
        <end position="108"/>
    </location>
</feature>
<keyword evidence="9" id="KW-0012">Acyltransferase</keyword>
<feature type="transmembrane region" description="Helical" evidence="7">
    <location>
        <begin position="44"/>
        <end position="66"/>
    </location>
</feature>
<keyword evidence="3" id="KW-1003">Cell membrane</keyword>
<evidence type="ECO:0000256" key="1">
    <source>
        <dbReference type="ARBA" id="ARBA00004651"/>
    </source>
</evidence>
<comment type="subcellular location">
    <subcellularLocation>
        <location evidence="1">Cell membrane</location>
        <topology evidence="1">Multi-pass membrane protein</topology>
    </subcellularLocation>
</comment>
<evidence type="ECO:0000313" key="9">
    <source>
        <dbReference type="EMBL" id="MFD1861938.1"/>
    </source>
</evidence>
<keyword evidence="5 7" id="KW-1133">Transmembrane helix</keyword>
<name>A0ABW4QEB9_9BACL</name>
<dbReference type="Pfam" id="PF01757">
    <property type="entry name" value="Acyl_transf_3"/>
    <property type="match status" value="1"/>
</dbReference>
<feature type="transmembrane region" description="Helical" evidence="7">
    <location>
        <begin position="128"/>
        <end position="148"/>
    </location>
</feature>
<feature type="transmembrane region" description="Helical" evidence="7">
    <location>
        <begin position="186"/>
        <end position="204"/>
    </location>
</feature>
<evidence type="ECO:0000256" key="4">
    <source>
        <dbReference type="ARBA" id="ARBA00022692"/>
    </source>
</evidence>
<comment type="caution">
    <text evidence="9">The sequence shown here is derived from an EMBL/GenBank/DDBJ whole genome shotgun (WGS) entry which is preliminary data.</text>
</comment>
<evidence type="ECO:0000313" key="10">
    <source>
        <dbReference type="Proteomes" id="UP001597273"/>
    </source>
</evidence>
<proteinExistence type="inferred from homology"/>
<comment type="similarity">
    <text evidence="2">Belongs to the acyltransferase 3 family.</text>
</comment>
<keyword evidence="4 7" id="KW-0812">Transmembrane</keyword>
<feature type="domain" description="Acyltransferase 3" evidence="8">
    <location>
        <begin position="7"/>
        <end position="341"/>
    </location>
</feature>
<dbReference type="PANTHER" id="PTHR40074">
    <property type="entry name" value="O-ACETYLTRANSFERASE WECH"/>
    <property type="match status" value="1"/>
</dbReference>
<dbReference type="EMBL" id="JBHUFW010000004">
    <property type="protein sequence ID" value="MFD1861938.1"/>
    <property type="molecule type" value="Genomic_DNA"/>
</dbReference>
<feature type="transmembrane region" description="Helical" evidence="7">
    <location>
        <begin position="9"/>
        <end position="32"/>
    </location>
</feature>
<evidence type="ECO:0000256" key="3">
    <source>
        <dbReference type="ARBA" id="ARBA00022475"/>
    </source>
</evidence>
<dbReference type="RefSeq" id="WP_204891003.1">
    <property type="nucleotide sequence ID" value="NZ_JBHUFW010000004.1"/>
</dbReference>
<protein>
    <submittedName>
        <fullName evidence="9">Acyltransferase</fullName>
    </submittedName>
</protein>
<dbReference type="Proteomes" id="UP001597273">
    <property type="component" value="Unassembled WGS sequence"/>
</dbReference>
<organism evidence="9 10">
    <name type="scientific">Planococcus chinensis</name>
    <dbReference type="NCBI Taxonomy" id="272917"/>
    <lineage>
        <taxon>Bacteria</taxon>
        <taxon>Bacillati</taxon>
        <taxon>Bacillota</taxon>
        <taxon>Bacilli</taxon>
        <taxon>Bacillales</taxon>
        <taxon>Caryophanaceae</taxon>
        <taxon>Planococcus</taxon>
    </lineage>
</organism>
<keyword evidence="10" id="KW-1185">Reference proteome</keyword>
<accession>A0ABW4QEB9</accession>
<dbReference type="PANTHER" id="PTHR40074:SF2">
    <property type="entry name" value="O-ACETYLTRANSFERASE WECH"/>
    <property type="match status" value="1"/>
</dbReference>
<evidence type="ECO:0000259" key="8">
    <source>
        <dbReference type="Pfam" id="PF01757"/>
    </source>
</evidence>
<evidence type="ECO:0000256" key="7">
    <source>
        <dbReference type="SAM" id="Phobius"/>
    </source>
</evidence>
<gene>
    <name evidence="9" type="ORF">ACFSDB_03310</name>
</gene>
<feature type="transmembrane region" description="Helical" evidence="7">
    <location>
        <begin position="289"/>
        <end position="309"/>
    </location>
</feature>
<evidence type="ECO:0000256" key="5">
    <source>
        <dbReference type="ARBA" id="ARBA00022989"/>
    </source>
</evidence>
<feature type="transmembrane region" description="Helical" evidence="7">
    <location>
        <begin position="248"/>
        <end position="268"/>
    </location>
</feature>
<feature type="transmembrane region" description="Helical" evidence="7">
    <location>
        <begin position="321"/>
        <end position="340"/>
    </location>
</feature>
<dbReference type="GO" id="GO:0016746">
    <property type="term" value="F:acyltransferase activity"/>
    <property type="evidence" value="ECO:0007669"/>
    <property type="project" value="UniProtKB-KW"/>
</dbReference>
<feature type="transmembrane region" description="Helical" evidence="7">
    <location>
        <begin position="160"/>
        <end position="180"/>
    </location>
</feature>
<evidence type="ECO:0000256" key="6">
    <source>
        <dbReference type="ARBA" id="ARBA00023136"/>
    </source>
</evidence>
<keyword evidence="6 7" id="KW-0472">Membrane</keyword>